<dbReference type="KEGG" id="mah:MEALZ_0581"/>
<dbReference type="RefSeq" id="WP_014147082.1">
    <property type="nucleotide sequence ID" value="NC_016112.1"/>
</dbReference>
<dbReference type="EMBL" id="FO082060">
    <property type="protein sequence ID" value="CCE22276.1"/>
    <property type="molecule type" value="Genomic_DNA"/>
</dbReference>
<dbReference type="PATRIC" id="fig|271065.3.peg.595"/>
<evidence type="ECO:0000256" key="1">
    <source>
        <dbReference type="SAM" id="Phobius"/>
    </source>
</evidence>
<keyword evidence="1" id="KW-0472">Membrane</keyword>
<proteinExistence type="predicted"/>
<evidence type="ECO:0008006" key="4">
    <source>
        <dbReference type="Google" id="ProtNLM"/>
    </source>
</evidence>
<dbReference type="AlphaFoldDB" id="G4SZY8"/>
<sequence length="135" mass="15586">MEKPNTTLSGAWALMIVPLVFILSGCAKPFWRGYGDTGLSRDAFEVYVEQVFRFQNRLTNEVMLLSLRSEDLNQYNDIFLAEHKMHEICSPLNEYVAKIMDNQNAGLLLMRRVERSVMPCEQAAQYVDLLLKHLD</sequence>
<gene>
    <name evidence="2" type="ordered locus">MEALZ_0581</name>
</gene>
<organism evidence="2 3">
    <name type="scientific">Methylotuvimicrobium alcaliphilum (strain DSM 19304 / NCIMB 14124 / VKM B-2133 / 20Z)</name>
    <name type="common">Methylomicrobium alcaliphilum</name>
    <dbReference type="NCBI Taxonomy" id="1091494"/>
    <lineage>
        <taxon>Bacteria</taxon>
        <taxon>Pseudomonadati</taxon>
        <taxon>Pseudomonadota</taxon>
        <taxon>Gammaproteobacteria</taxon>
        <taxon>Methylococcales</taxon>
        <taxon>Methylococcaceae</taxon>
        <taxon>Methylotuvimicrobium</taxon>
    </lineage>
</organism>
<keyword evidence="3" id="KW-1185">Reference proteome</keyword>
<accession>G4SZY8</accession>
<keyword evidence="1" id="KW-1133">Transmembrane helix</keyword>
<reference evidence="3" key="1">
    <citation type="journal article" date="2012" name="J. Bacteriol.">
        <title>Genome sequence of the haloalkaliphilic methanotrophic bacterium Methylomicrobium alcaliphilum 20Z.</title>
        <authorList>
            <person name="Vuilleumier S."/>
            <person name="Khmelenina V.N."/>
            <person name="Bringel F."/>
            <person name="Reshetnikov A.S."/>
            <person name="Lajus A."/>
            <person name="Mangenot S."/>
            <person name="Rouy Z."/>
            <person name="Op den Camp H.J."/>
            <person name="Jetten M.S."/>
            <person name="Dispirito A.A."/>
            <person name="Dunfield P."/>
            <person name="Klotz M.G."/>
            <person name="Semrau J.D."/>
            <person name="Stein L.Y."/>
            <person name="Barbe V."/>
            <person name="Medigue C."/>
            <person name="Trotsenko Y.A."/>
            <person name="Kalyuzhnaya M.G."/>
        </authorList>
    </citation>
    <scope>NUCLEOTIDE SEQUENCE [LARGE SCALE GENOMIC DNA]</scope>
    <source>
        <strain evidence="3">DSM 19304 / NCIMB 14124 / VKM B-2133 / 20Z</strain>
    </source>
</reference>
<dbReference type="PROSITE" id="PS51257">
    <property type="entry name" value="PROKAR_LIPOPROTEIN"/>
    <property type="match status" value="1"/>
</dbReference>
<dbReference type="HOGENOM" id="CLU_1925140_0_0_6"/>
<keyword evidence="1" id="KW-0812">Transmembrane</keyword>
<name>G4SZY8_META2</name>
<protein>
    <recommendedName>
        <fullName evidence="4">Lipoprotein</fullName>
    </recommendedName>
</protein>
<feature type="transmembrane region" description="Helical" evidence="1">
    <location>
        <begin position="12"/>
        <end position="31"/>
    </location>
</feature>
<evidence type="ECO:0000313" key="2">
    <source>
        <dbReference type="EMBL" id="CCE22276.1"/>
    </source>
</evidence>
<evidence type="ECO:0000313" key="3">
    <source>
        <dbReference type="Proteomes" id="UP000008315"/>
    </source>
</evidence>
<dbReference type="Proteomes" id="UP000008315">
    <property type="component" value="Chromosome"/>
</dbReference>